<feature type="compositionally biased region" description="Low complexity" evidence="14">
    <location>
        <begin position="451"/>
        <end position="462"/>
    </location>
</feature>
<dbReference type="SUPFAM" id="SSF57783">
    <property type="entry name" value="Zinc beta-ribbon"/>
    <property type="match status" value="1"/>
</dbReference>
<dbReference type="InterPro" id="IPR013264">
    <property type="entry name" value="DNAG_N"/>
</dbReference>
<keyword evidence="6 12" id="KW-0479">Metal-binding</keyword>
<evidence type="ECO:0000259" key="15">
    <source>
        <dbReference type="PROSITE" id="PS50880"/>
    </source>
</evidence>
<evidence type="ECO:0000313" key="16">
    <source>
        <dbReference type="EMBL" id="MBD7967604.1"/>
    </source>
</evidence>
<dbReference type="Gene3D" id="1.10.860.10">
    <property type="entry name" value="DNAb Helicase, Chain A"/>
    <property type="match status" value="1"/>
</dbReference>
<comment type="domain">
    <text evidence="12">Contains an N-terminal zinc-binding domain, a central core domain that contains the primase activity, and a C-terminal DnaB-binding domain.</text>
</comment>
<dbReference type="InterPro" id="IPR019475">
    <property type="entry name" value="DNA_primase_DnaB-bd"/>
</dbReference>
<dbReference type="Pfam" id="PF13155">
    <property type="entry name" value="Toprim_2"/>
    <property type="match status" value="1"/>
</dbReference>
<evidence type="ECO:0000256" key="8">
    <source>
        <dbReference type="ARBA" id="ARBA00022833"/>
    </source>
</evidence>
<comment type="function">
    <text evidence="12 13">RNA polymerase that catalyzes the synthesis of short RNA molecules used as primers for DNA polymerase during DNA replication.</text>
</comment>
<evidence type="ECO:0000256" key="1">
    <source>
        <dbReference type="ARBA" id="ARBA00022478"/>
    </source>
</evidence>
<dbReference type="InterPro" id="IPR030846">
    <property type="entry name" value="DnaG_bac"/>
</dbReference>
<dbReference type="Pfam" id="PF08275">
    <property type="entry name" value="DNAG_N"/>
    <property type="match status" value="1"/>
</dbReference>
<evidence type="ECO:0000256" key="7">
    <source>
        <dbReference type="ARBA" id="ARBA00022771"/>
    </source>
</evidence>
<dbReference type="InterPro" id="IPR016136">
    <property type="entry name" value="DNA_helicase_N/primase_C"/>
</dbReference>
<comment type="similarity">
    <text evidence="12 13">Belongs to the DnaG primase family.</text>
</comment>
<dbReference type="EMBL" id="JACSQL010000002">
    <property type="protein sequence ID" value="MBD7967604.1"/>
    <property type="molecule type" value="Genomic_DNA"/>
</dbReference>
<dbReference type="RefSeq" id="WP_191798855.1">
    <property type="nucleotide sequence ID" value="NZ_JACSQL010000002.1"/>
</dbReference>
<evidence type="ECO:0000256" key="14">
    <source>
        <dbReference type="SAM" id="MobiDB-lite"/>
    </source>
</evidence>
<evidence type="ECO:0000256" key="11">
    <source>
        <dbReference type="ARBA" id="ARBA00023163"/>
    </source>
</evidence>
<evidence type="ECO:0000256" key="6">
    <source>
        <dbReference type="ARBA" id="ARBA00022723"/>
    </source>
</evidence>
<evidence type="ECO:0000256" key="13">
    <source>
        <dbReference type="PIRNR" id="PIRNR002811"/>
    </source>
</evidence>
<dbReference type="SUPFAM" id="SSF48024">
    <property type="entry name" value="N-terminal domain of DnaB helicase"/>
    <property type="match status" value="1"/>
</dbReference>
<dbReference type="EC" id="2.7.7.101" evidence="12"/>
<sequence length="606" mass="68307">MSAGQGNIPESVIESVLQQHDIVDTVSKFVHLTKQGKYMKGLCPFHSENTPSFTVTPERQIFYCYGCGKGGNAIKFRMEIEGLTFPEAVKSMAEETHIPLGDWHGRDVAHHNPETERLLQANELTAKLYHYLLKNTEYGKAAIEYLRGRGMNDKAIDHFQIGYAPAGWNTLVQFLEKRSFSLPEMEKGGLISSRHEGGGYVDRFRDRIIFPIKSSSGKVIAFAGRIMGDGQPKYLNSPETRLFNKSRVLYNMYNAKSSIRKKGQTILFEGYGDVISAWEHDILNGVAGMGTALTENQARMLKSLSDEVIICYDGDKAGQAAALKNLPILESAGLVVKIALLTDGIDPDEFIRKHGGDRFTHQIIDGAVSPIKFKLINLKKNHILLEEGGRIAYSREAIKLIAPLSSPTEREVYLRELSSEVDVDFETLKQECNLERQQIQKNEHHGDNIDNRWNNGRQQNRQIPTPNLLPAYHAAERRLLSWMLQDEEAARYVNEHLGEAFNINDHAAIAAYLYAYYAQGKAPDTGLFMLSLQDDRLEKTVSSIIMMDAPGQWDQSALDDCIREVLKYPVLRQIDQKKEEMIAAERSGDFLRAAQIASEIITLERQ</sequence>
<evidence type="ECO:0000256" key="10">
    <source>
        <dbReference type="ARBA" id="ARBA00023125"/>
    </source>
</evidence>
<feature type="domain" description="Toprim" evidence="15">
    <location>
        <begin position="263"/>
        <end position="344"/>
    </location>
</feature>
<evidence type="ECO:0000256" key="12">
    <source>
        <dbReference type="HAMAP-Rule" id="MF_00974"/>
    </source>
</evidence>
<keyword evidence="7 12" id="KW-0863">Zinc-finger</keyword>
<dbReference type="SMART" id="SM00493">
    <property type="entry name" value="TOPRIM"/>
    <property type="match status" value="1"/>
</dbReference>
<dbReference type="InterPro" id="IPR006295">
    <property type="entry name" value="DNA_primase_DnaG"/>
</dbReference>
<keyword evidence="17" id="KW-1185">Reference proteome</keyword>
<comment type="caution">
    <text evidence="16">The sequence shown here is derived from an EMBL/GenBank/DDBJ whole genome shotgun (WGS) entry which is preliminary data.</text>
</comment>
<keyword evidence="5 12" id="KW-0235">DNA replication</keyword>
<dbReference type="Pfam" id="PF10410">
    <property type="entry name" value="DnaB_bind"/>
    <property type="match status" value="1"/>
</dbReference>
<dbReference type="PROSITE" id="PS50880">
    <property type="entry name" value="TOPRIM"/>
    <property type="match status" value="1"/>
</dbReference>
<dbReference type="SMART" id="SM00400">
    <property type="entry name" value="ZnF_CHCC"/>
    <property type="match status" value="1"/>
</dbReference>
<dbReference type="SUPFAM" id="SSF56731">
    <property type="entry name" value="DNA primase core"/>
    <property type="match status" value="1"/>
</dbReference>
<dbReference type="InterPro" id="IPR034151">
    <property type="entry name" value="TOPRIM_DnaG_bac"/>
</dbReference>
<gene>
    <name evidence="12" type="primary">dnaG</name>
    <name evidence="16" type="ORF">H9647_05980</name>
</gene>
<dbReference type="PANTHER" id="PTHR30313:SF2">
    <property type="entry name" value="DNA PRIMASE"/>
    <property type="match status" value="1"/>
</dbReference>
<dbReference type="Gene3D" id="3.40.1360.10">
    <property type="match status" value="1"/>
</dbReference>
<protein>
    <recommendedName>
        <fullName evidence="12 13">DNA primase</fullName>
        <ecNumber evidence="12">2.7.7.101</ecNumber>
    </recommendedName>
</protein>
<dbReference type="Gene3D" id="3.90.980.10">
    <property type="entry name" value="DNA primase, catalytic core, N-terminal domain"/>
    <property type="match status" value="1"/>
</dbReference>
<comment type="subunit">
    <text evidence="12">Monomer. Interacts with DnaB.</text>
</comment>
<dbReference type="Pfam" id="PF01807">
    <property type="entry name" value="Zn_ribbon_DnaG"/>
    <property type="match status" value="1"/>
</dbReference>
<keyword evidence="3 12" id="KW-0808">Transferase</keyword>
<dbReference type="InterPro" id="IPR037068">
    <property type="entry name" value="DNA_primase_core_N_sf"/>
</dbReference>
<keyword evidence="10 12" id="KW-0238">DNA-binding</keyword>
<evidence type="ECO:0000256" key="2">
    <source>
        <dbReference type="ARBA" id="ARBA00022515"/>
    </source>
</evidence>
<dbReference type="InterPro" id="IPR036185">
    <property type="entry name" value="DNA_heli_DnaB-like_N_sf"/>
</dbReference>
<dbReference type="HAMAP" id="MF_00974">
    <property type="entry name" value="DNA_primase_DnaG"/>
    <property type="match status" value="1"/>
</dbReference>
<accession>A0ABR8SWX2</accession>
<evidence type="ECO:0000256" key="9">
    <source>
        <dbReference type="ARBA" id="ARBA00022842"/>
    </source>
</evidence>
<evidence type="ECO:0000256" key="3">
    <source>
        <dbReference type="ARBA" id="ARBA00022679"/>
    </source>
</evidence>
<dbReference type="InterPro" id="IPR050219">
    <property type="entry name" value="DnaG_primase"/>
</dbReference>
<keyword evidence="8 12" id="KW-0862">Zinc</keyword>
<evidence type="ECO:0000256" key="4">
    <source>
        <dbReference type="ARBA" id="ARBA00022695"/>
    </source>
</evidence>
<feature type="region of interest" description="Disordered" evidence="14">
    <location>
        <begin position="442"/>
        <end position="466"/>
    </location>
</feature>
<organism evidence="16 17">
    <name type="scientific">Paenibacillus gallinarum</name>
    <dbReference type="NCBI Taxonomy" id="2762232"/>
    <lineage>
        <taxon>Bacteria</taxon>
        <taxon>Bacillati</taxon>
        <taxon>Bacillota</taxon>
        <taxon>Bacilli</taxon>
        <taxon>Bacillales</taxon>
        <taxon>Paenibacillaceae</taxon>
        <taxon>Paenibacillus</taxon>
    </lineage>
</organism>
<dbReference type="InterPro" id="IPR036977">
    <property type="entry name" value="DNA_primase_Znf_CHC2"/>
</dbReference>
<keyword evidence="1 12" id="KW-0240">DNA-directed RNA polymerase</keyword>
<dbReference type="PANTHER" id="PTHR30313">
    <property type="entry name" value="DNA PRIMASE"/>
    <property type="match status" value="1"/>
</dbReference>
<proteinExistence type="inferred from homology"/>
<keyword evidence="4 12" id="KW-0548">Nucleotidyltransferase</keyword>
<evidence type="ECO:0000256" key="5">
    <source>
        <dbReference type="ARBA" id="ARBA00022705"/>
    </source>
</evidence>
<keyword evidence="9" id="KW-0460">Magnesium</keyword>
<feature type="zinc finger region" description="CHC2-type" evidence="12">
    <location>
        <begin position="43"/>
        <end position="67"/>
    </location>
</feature>
<keyword evidence="2 12" id="KW-0639">Primosome</keyword>
<keyword evidence="11 12" id="KW-0804">Transcription</keyword>
<dbReference type="Proteomes" id="UP000608071">
    <property type="component" value="Unassembled WGS sequence"/>
</dbReference>
<dbReference type="PIRSF" id="PIRSF002811">
    <property type="entry name" value="DnaG"/>
    <property type="match status" value="1"/>
</dbReference>
<reference evidence="16 17" key="1">
    <citation type="submission" date="2020-08" db="EMBL/GenBank/DDBJ databases">
        <title>A Genomic Blueprint of the Chicken Gut Microbiome.</title>
        <authorList>
            <person name="Gilroy R."/>
            <person name="Ravi A."/>
            <person name="Getino M."/>
            <person name="Pursley I."/>
            <person name="Horton D.L."/>
            <person name="Alikhan N.-F."/>
            <person name="Baker D."/>
            <person name="Gharbi K."/>
            <person name="Hall N."/>
            <person name="Watson M."/>
            <person name="Adriaenssens E.M."/>
            <person name="Foster-Nyarko E."/>
            <person name="Jarju S."/>
            <person name="Secka A."/>
            <person name="Antonio M."/>
            <person name="Oren A."/>
            <person name="Chaudhuri R."/>
            <person name="La Ragione R.M."/>
            <person name="Hildebrand F."/>
            <person name="Pallen M.J."/>
        </authorList>
    </citation>
    <scope>NUCLEOTIDE SEQUENCE [LARGE SCALE GENOMIC DNA]</scope>
    <source>
        <strain evidence="16 17">Sa2BVA9</strain>
    </source>
</reference>
<comment type="catalytic activity">
    <reaction evidence="12">
        <text>ssDNA + n NTP = ssDNA/pppN(pN)n-1 hybrid + (n-1) diphosphate.</text>
        <dbReference type="EC" id="2.7.7.101"/>
    </reaction>
</comment>
<dbReference type="Gene3D" id="6.10.140.360">
    <property type="match status" value="1"/>
</dbReference>
<evidence type="ECO:0000313" key="17">
    <source>
        <dbReference type="Proteomes" id="UP000608071"/>
    </source>
</evidence>
<dbReference type="NCBIfam" id="TIGR01391">
    <property type="entry name" value="dnaG"/>
    <property type="match status" value="1"/>
</dbReference>
<dbReference type="Gene3D" id="3.90.580.10">
    <property type="entry name" value="Zinc finger, CHC2-type domain"/>
    <property type="match status" value="1"/>
</dbReference>
<dbReference type="InterPro" id="IPR002694">
    <property type="entry name" value="Znf_CHC2"/>
</dbReference>
<dbReference type="InterPro" id="IPR006171">
    <property type="entry name" value="TOPRIM_dom"/>
</dbReference>
<dbReference type="CDD" id="cd03364">
    <property type="entry name" value="TOPRIM_DnaG_primases"/>
    <property type="match status" value="1"/>
</dbReference>
<name>A0ABR8SWX2_9BACL</name>
<comment type="cofactor">
    <cofactor evidence="12 13">
        <name>Zn(2+)</name>
        <dbReference type="ChEBI" id="CHEBI:29105"/>
    </cofactor>
    <text evidence="12 13">Binds 1 zinc ion per monomer.</text>
</comment>